<sequence length="406" mass="43552">MAFPAERTHPRAAMPVSKSAAVALNPTVWRPIPCRSPSWVLPMPLNVTHAETAERDASAAVASLRTQLDALLLFCDAEYDLDALGLAIKAGFDCPVIGCTAAGQIGERGFQSSGILVAGLRGGVLQAQPVLIAPLSDLQAQVAVAAEAVQAASVDKAGRCFALLLVDGLSTCEEYLAAALYRMIGNVPLLGGSAGDNLRFERTQVYYDGRFLADAAVLTLFQSQHPFVVFKLQHFVASEVELVVTDADPDRRLIREINGEPAALAYAEAIGVPLDALDPHVFSTYPLLLILSGEPYVRSILRVNEDLSLTCYCAVEEGMVVAVGKAVDVMETLQQAFAEVHETVPDPALVIGCDCILRRIEFGQSQMQQQVGAFMAQQRVFGFSTYGEQFNGLHVNQTFTGVAIGR</sequence>
<dbReference type="AlphaFoldDB" id="A0A2S7ERW3"/>
<proteinExistence type="predicted"/>
<dbReference type="PANTHER" id="PTHR40252:SF2">
    <property type="entry name" value="BLR0328 PROTEIN"/>
    <property type="match status" value="1"/>
</dbReference>
<feature type="domain" description="FIST C-domain" evidence="2">
    <location>
        <begin position="262"/>
        <end position="392"/>
    </location>
</feature>
<comment type="caution">
    <text evidence="3">The sequence shown here is derived from an EMBL/GenBank/DDBJ whole genome shotgun (WGS) entry which is preliminary data.</text>
</comment>
<evidence type="ECO:0000259" key="2">
    <source>
        <dbReference type="SMART" id="SM01204"/>
    </source>
</evidence>
<dbReference type="PANTHER" id="PTHR40252">
    <property type="entry name" value="BLR0328 PROTEIN"/>
    <property type="match status" value="1"/>
</dbReference>
<dbReference type="Pfam" id="PF10442">
    <property type="entry name" value="FIST_C"/>
    <property type="match status" value="1"/>
</dbReference>
<evidence type="ECO:0000313" key="3">
    <source>
        <dbReference type="EMBL" id="PPU95846.1"/>
    </source>
</evidence>
<gene>
    <name evidence="3" type="ORF">XpopCFBP1817_07720</name>
</gene>
<organism evidence="3 4">
    <name type="scientific">Xanthomonas populi</name>
    <dbReference type="NCBI Taxonomy" id="53414"/>
    <lineage>
        <taxon>Bacteria</taxon>
        <taxon>Pseudomonadati</taxon>
        <taxon>Pseudomonadota</taxon>
        <taxon>Gammaproteobacteria</taxon>
        <taxon>Lysobacterales</taxon>
        <taxon>Lysobacteraceae</taxon>
        <taxon>Xanthomonas</taxon>
    </lineage>
</organism>
<dbReference type="InterPro" id="IPR013702">
    <property type="entry name" value="FIST_domain_N"/>
</dbReference>
<protein>
    <recommendedName>
        <fullName evidence="5">Histidine kinase</fullName>
    </recommendedName>
</protein>
<reference evidence="4" key="1">
    <citation type="submission" date="2016-08" db="EMBL/GenBank/DDBJ databases">
        <authorList>
            <person name="Merda D."/>
            <person name="Briand M."/>
            <person name="Taghouti G."/>
            <person name="Carrere S."/>
            <person name="Gouzy J."/>
            <person name="Portier P."/>
            <person name="Jacques M.-A."/>
            <person name="Fischer-Le Saux M."/>
        </authorList>
    </citation>
    <scope>NUCLEOTIDE SEQUENCE [LARGE SCALE GENOMIC DNA]</scope>
    <source>
        <strain evidence="4">CFBP1817</strain>
    </source>
</reference>
<accession>A0A2S7ERW3</accession>
<evidence type="ECO:0000259" key="1">
    <source>
        <dbReference type="SMART" id="SM00897"/>
    </source>
</evidence>
<dbReference type="Pfam" id="PF08495">
    <property type="entry name" value="FIST"/>
    <property type="match status" value="1"/>
</dbReference>
<dbReference type="SMART" id="SM01204">
    <property type="entry name" value="FIST_C"/>
    <property type="match status" value="1"/>
</dbReference>
<keyword evidence="4" id="KW-1185">Reference proteome</keyword>
<evidence type="ECO:0000313" key="4">
    <source>
        <dbReference type="Proteomes" id="UP000239939"/>
    </source>
</evidence>
<dbReference type="InterPro" id="IPR019494">
    <property type="entry name" value="FIST_C"/>
</dbReference>
<dbReference type="Proteomes" id="UP000239939">
    <property type="component" value="Unassembled WGS sequence"/>
</dbReference>
<dbReference type="SMART" id="SM00897">
    <property type="entry name" value="FIST"/>
    <property type="match status" value="1"/>
</dbReference>
<name>A0A2S7ERW3_9XANT</name>
<feature type="domain" description="FIST" evidence="1">
    <location>
        <begin position="67"/>
        <end position="261"/>
    </location>
</feature>
<dbReference type="EMBL" id="MDEJ01000035">
    <property type="protein sequence ID" value="PPU95846.1"/>
    <property type="molecule type" value="Genomic_DNA"/>
</dbReference>
<evidence type="ECO:0008006" key="5">
    <source>
        <dbReference type="Google" id="ProtNLM"/>
    </source>
</evidence>